<reference evidence="3 4" key="1">
    <citation type="submission" date="2019-02" db="EMBL/GenBank/DDBJ databases">
        <title>Deep-cultivation of Planctomycetes and their phenomic and genomic characterization uncovers novel biology.</title>
        <authorList>
            <person name="Wiegand S."/>
            <person name="Jogler M."/>
            <person name="Boedeker C."/>
            <person name="Pinto D."/>
            <person name="Vollmers J."/>
            <person name="Rivas-Marin E."/>
            <person name="Kohn T."/>
            <person name="Peeters S.H."/>
            <person name="Heuer A."/>
            <person name="Rast P."/>
            <person name="Oberbeckmann S."/>
            <person name="Bunk B."/>
            <person name="Jeske O."/>
            <person name="Meyerdierks A."/>
            <person name="Storesund J.E."/>
            <person name="Kallscheuer N."/>
            <person name="Luecker S."/>
            <person name="Lage O.M."/>
            <person name="Pohl T."/>
            <person name="Merkel B.J."/>
            <person name="Hornburger P."/>
            <person name="Mueller R.-W."/>
            <person name="Bruemmer F."/>
            <person name="Labrenz M."/>
            <person name="Spormann A.M."/>
            <person name="Op den Camp H."/>
            <person name="Overmann J."/>
            <person name="Amann R."/>
            <person name="Jetten M.S.M."/>
            <person name="Mascher T."/>
            <person name="Medema M.H."/>
            <person name="Devos D.P."/>
            <person name="Kaster A.-K."/>
            <person name="Ovreas L."/>
            <person name="Rohde M."/>
            <person name="Galperin M.Y."/>
            <person name="Jogler C."/>
        </authorList>
    </citation>
    <scope>NUCLEOTIDE SEQUENCE [LARGE SCALE GENOMIC DNA]</scope>
    <source>
        <strain evidence="3 4">FF011L</strain>
    </source>
</reference>
<dbReference type="AlphaFoldDB" id="A0A517MBI7"/>
<feature type="compositionally biased region" description="Acidic residues" evidence="1">
    <location>
        <begin position="459"/>
        <end position="476"/>
    </location>
</feature>
<sequence>MTQTTLQRIFLGWDQPLLQASVNYLHKRYGSSKSWDLSATTLVVPTSRSRRQLIALLKQHAATEQLDLQPPRILTVGTLPEQLYQPAGELALELEQTLAWTQVLLATDPQRLKALLPTIPPHDPIAPWVELAASLRRLHDTLAADNLRFADVIAFIETAAEKDRWQLLDELLDAYRGQLKAAGRLDPAAARQTAIETGGCGTDRQIILIGAADLSGVLCKMLDTVASKVTSLVGAAESDQVLFDRYGRVEPQEWAMRDLPWRDEQLLQADDASDQSAVMANQVLKLQQTFRPDQITVGVTDDSLVTFVETELEQCNLATHREQGWPLSQTAPGRFLRLLSMLRTRMDWNSLAALVRHSDVYDWLDRQLSAENEESGLPKTRRDLPWLTQLDHFLGNHYPTKLDVAIPAVALDDYPVLPALLQRVTDWLAPLLAPPKSLAKWSQSLLRVIDAIYPPVEEFSESDTSDSGEFGADETDAVPGEDIGVQRTQFAIDRMHVMLERLETLSDVLDVPVPAAVAMEMLLGRLAEAPIVLASSPEKIEILGWLELALDDSEGLVVVGLNHPYVPESITADPFLPGSLRSRLNMADNERRFARDAYALHSILSTRPDTRFIVGRRGPDGSPTPPSRLLSAASGADLARRIMQLLSAADSPRVMPPSSSGEISKTSLPIPVAGKADIKVMSVTAFSAYLACPFRFYLRHVLGLRPQDDQSRELQANQFGDLVHGALEDFGDNEDHRQATKASEIEELLLQYLYAYAKKRFGEDPAAAVQVQIHQAERRLKVVASRQAERRAEGWEIRYAEASVDPKPAADGSPGAGIQIGDRRMGLKGRFDRIDYHPQTGQWAILDYKTHGHLPRKKHIDSTSGEWVDLQLPLYRLMTEYIEGVDAPADQIQLGYFNIADQADATGIHLADFTETEFEAAEKLVKSCIERIWDNDFAPSPDPVPFDDYAMICQTGLAATLLDSFSLPSVEEVSQ</sequence>
<dbReference type="InterPro" id="IPR027417">
    <property type="entry name" value="P-loop_NTPase"/>
</dbReference>
<keyword evidence="3" id="KW-0067">ATP-binding</keyword>
<gene>
    <name evidence="3" type="primary">rexB</name>
    <name evidence="3" type="ORF">FF011L_09580</name>
</gene>
<evidence type="ECO:0000256" key="1">
    <source>
        <dbReference type="SAM" id="MobiDB-lite"/>
    </source>
</evidence>
<dbReference type="KEGG" id="rml:FF011L_09580"/>
<name>A0A517MBI7_9BACT</name>
<dbReference type="Pfam" id="PF12705">
    <property type="entry name" value="PDDEXK_1"/>
    <property type="match status" value="1"/>
</dbReference>
<dbReference type="SUPFAM" id="SSF52540">
    <property type="entry name" value="P-loop containing nucleoside triphosphate hydrolases"/>
    <property type="match status" value="1"/>
</dbReference>
<keyword evidence="3" id="KW-0347">Helicase</keyword>
<dbReference type="InterPro" id="IPR038726">
    <property type="entry name" value="PDDEXK_AddAB-type"/>
</dbReference>
<keyword evidence="4" id="KW-1185">Reference proteome</keyword>
<dbReference type="Gene3D" id="3.90.320.10">
    <property type="match status" value="1"/>
</dbReference>
<dbReference type="GO" id="GO:0003678">
    <property type="term" value="F:DNA helicase activity"/>
    <property type="evidence" value="ECO:0007669"/>
    <property type="project" value="UniProtKB-EC"/>
</dbReference>
<dbReference type="EMBL" id="CP036262">
    <property type="protein sequence ID" value="QDS92221.1"/>
    <property type="molecule type" value="Genomic_DNA"/>
</dbReference>
<evidence type="ECO:0000313" key="3">
    <source>
        <dbReference type="EMBL" id="QDS92221.1"/>
    </source>
</evidence>
<organism evidence="3 4">
    <name type="scientific">Roseimaritima multifibrata</name>
    <dbReference type="NCBI Taxonomy" id="1930274"/>
    <lineage>
        <taxon>Bacteria</taxon>
        <taxon>Pseudomonadati</taxon>
        <taxon>Planctomycetota</taxon>
        <taxon>Planctomycetia</taxon>
        <taxon>Pirellulales</taxon>
        <taxon>Pirellulaceae</taxon>
        <taxon>Roseimaritima</taxon>
    </lineage>
</organism>
<dbReference type="RefSeq" id="WP_145350504.1">
    <property type="nucleotide sequence ID" value="NZ_CP036262.1"/>
</dbReference>
<accession>A0A517MBI7</accession>
<feature type="region of interest" description="Disordered" evidence="1">
    <location>
        <begin position="459"/>
        <end position="478"/>
    </location>
</feature>
<dbReference type="SUPFAM" id="SSF52980">
    <property type="entry name" value="Restriction endonuclease-like"/>
    <property type="match status" value="1"/>
</dbReference>
<keyword evidence="3" id="KW-0547">Nucleotide-binding</keyword>
<evidence type="ECO:0000313" key="4">
    <source>
        <dbReference type="Proteomes" id="UP000320672"/>
    </source>
</evidence>
<dbReference type="EC" id="3.6.4.12" evidence="3"/>
<dbReference type="GO" id="GO:0016787">
    <property type="term" value="F:hydrolase activity"/>
    <property type="evidence" value="ECO:0007669"/>
    <property type="project" value="UniProtKB-KW"/>
</dbReference>
<dbReference type="InterPro" id="IPR011335">
    <property type="entry name" value="Restrct_endonuc-II-like"/>
</dbReference>
<dbReference type="Proteomes" id="UP000320672">
    <property type="component" value="Chromosome"/>
</dbReference>
<feature type="domain" description="PD-(D/E)XK endonuclease-like" evidence="2">
    <location>
        <begin position="681"/>
        <end position="943"/>
    </location>
</feature>
<evidence type="ECO:0000259" key="2">
    <source>
        <dbReference type="Pfam" id="PF12705"/>
    </source>
</evidence>
<dbReference type="InterPro" id="IPR011604">
    <property type="entry name" value="PDDEXK-like_dom_sf"/>
</dbReference>
<protein>
    <submittedName>
        <fullName evidence="3">ATP-dependent helicase/deoxyribonuclease subunit B</fullName>
        <ecNumber evidence="3">3.6.4.12</ecNumber>
    </submittedName>
</protein>
<proteinExistence type="predicted"/>
<dbReference type="OrthoDB" id="5487982at2"/>
<keyword evidence="3" id="KW-0378">Hydrolase</keyword>